<evidence type="ECO:0000313" key="2">
    <source>
        <dbReference type="Proteomes" id="UP000430564"/>
    </source>
</evidence>
<name>A0A6I1EGB8_9BURK</name>
<evidence type="ECO:0000313" key="1">
    <source>
        <dbReference type="EMBL" id="KAB7652993.1"/>
    </source>
</evidence>
<comment type="caution">
    <text evidence="1">The sequence shown here is derived from an EMBL/GenBank/DDBJ whole genome shotgun (WGS) entry which is preliminary data.</text>
</comment>
<dbReference type="Proteomes" id="UP000430564">
    <property type="component" value="Unassembled WGS sequence"/>
</dbReference>
<dbReference type="AlphaFoldDB" id="A0A6I1EGB8"/>
<evidence type="ECO:0008006" key="3">
    <source>
        <dbReference type="Google" id="ProtNLM"/>
    </source>
</evidence>
<dbReference type="EMBL" id="WEHX01000137">
    <property type="protein sequence ID" value="KAB7652993.1"/>
    <property type="molecule type" value="Genomic_DNA"/>
</dbReference>
<reference evidence="1 2" key="1">
    <citation type="submission" date="2019-10" db="EMBL/GenBank/DDBJ databases">
        <title>Genome diversity of Sutterella seckii.</title>
        <authorList>
            <person name="Chaplin A.V."/>
            <person name="Sokolova S.R."/>
            <person name="Mosin K.A."/>
            <person name="Ivanova E.L."/>
            <person name="Kochetkova T.O."/>
            <person name="Goltsov A.Y."/>
            <person name="Trofimov D.Y."/>
            <person name="Efimov B.A."/>
        </authorList>
    </citation>
    <scope>NUCLEOTIDE SEQUENCE [LARGE SCALE GENOMIC DNA]</scope>
    <source>
        <strain evidence="1 2">ASD393</strain>
    </source>
</reference>
<gene>
    <name evidence="1" type="ORF">GBM95_11170</name>
</gene>
<dbReference type="RefSeq" id="WP_152159168.1">
    <property type="nucleotide sequence ID" value="NZ_WEHX01000137.1"/>
</dbReference>
<accession>A0A6I1EGB8</accession>
<proteinExistence type="predicted"/>
<dbReference type="OrthoDB" id="9154102at2"/>
<organism evidence="1 2">
    <name type="scientific">Sutterella seckii</name>
    <dbReference type="NCBI Taxonomy" id="1944635"/>
    <lineage>
        <taxon>Bacteria</taxon>
        <taxon>Pseudomonadati</taxon>
        <taxon>Pseudomonadota</taxon>
        <taxon>Betaproteobacteria</taxon>
        <taxon>Burkholderiales</taxon>
        <taxon>Sutterellaceae</taxon>
        <taxon>Sutterella</taxon>
    </lineage>
</organism>
<sequence>MSAKSTTPSFVLELALRVDSLDDRILWRKLEFGRQLYNATLNTAFGLAAQMKQTKAWRETAAMPKASDRNARFREIRKIWRLTEYGFHEIIKEHREASGRKAEIGINEAQKLATACFRAVERWLLHLGGRPRFKSARRGLHSLEGKTNKTGLKWKADEWCLDWCGRKYRALQNQRDDYIREALADPTDPAKQKRVKYVRLLHRRIEGRRRWFIQLVLEGLPPVKRIPAPKSIEMSIDPGISTMTCLSTDGFAEKFALASKCAWHRKEVRRLQRKLDRSLRATNPQNFNDDGTVKPGPKAWKFSKRYEALCGELAEMHRRAAATRVNEHNETIGLLLSHAGTFRVESNNFKAFQKGRYGRSQGLHAPGQFIEMLQRKAESAGSRVIKMDARKLKPSQHDPLTGEDRKKELWERRHRLGSTNEYIDRDFLACLNLLYADAEKQSRDPQALRAGLDAVKPLLRNAGIVVEGKPRRELTEREFRKFLRRGCAPRSVGAVRSKSCRNASDVRSAEDKTGAGLKSLQCSKPRQFIDRVA</sequence>
<protein>
    <recommendedName>
        <fullName evidence="3">Transposase</fullName>
    </recommendedName>
</protein>